<dbReference type="GO" id="GO:0008757">
    <property type="term" value="F:S-adenosylmethionine-dependent methyltransferase activity"/>
    <property type="evidence" value="ECO:0007669"/>
    <property type="project" value="InterPro"/>
</dbReference>
<dbReference type="Pfam" id="PF05175">
    <property type="entry name" value="MTS"/>
    <property type="match status" value="1"/>
</dbReference>
<dbReference type="RefSeq" id="WP_012800656.1">
    <property type="nucleotide sequence ID" value="NC_013166.1"/>
</dbReference>
<dbReference type="InterPro" id="IPR029063">
    <property type="entry name" value="SAM-dependent_MTases_sf"/>
</dbReference>
<dbReference type="GO" id="GO:0032259">
    <property type="term" value="P:methylation"/>
    <property type="evidence" value="ECO:0007669"/>
    <property type="project" value="UniProtKB-KW"/>
</dbReference>
<keyword evidence="1 5" id="KW-0489">Methyltransferase</keyword>
<reference evidence="5 6" key="1">
    <citation type="journal article" date="2009" name="Stand. Genomic Sci.">
        <title>Complete genome sequence of Kangiella koreensis type strain (SW-125).</title>
        <authorList>
            <person name="Han C."/>
            <person name="Sikorski J."/>
            <person name="Lapidus A."/>
            <person name="Nolan M."/>
            <person name="Glavina Del Rio T."/>
            <person name="Tice H."/>
            <person name="Cheng J.F."/>
            <person name="Lucas S."/>
            <person name="Chen F."/>
            <person name="Copeland A."/>
            <person name="Ivanova N."/>
            <person name="Mavromatis K."/>
            <person name="Ovchinnikova G."/>
            <person name="Pati A."/>
            <person name="Bruce D."/>
            <person name="Goodwin L."/>
            <person name="Pitluck S."/>
            <person name="Chen A."/>
            <person name="Palaniappan K."/>
            <person name="Land M."/>
            <person name="Hauser L."/>
            <person name="Chang Y.J."/>
            <person name="Jeffries C.D."/>
            <person name="Chain P."/>
            <person name="Saunders E."/>
            <person name="Brettin T."/>
            <person name="Goker M."/>
            <person name="Tindall B.J."/>
            <person name="Bristow J."/>
            <person name="Eisen J.A."/>
            <person name="Markowitz V."/>
            <person name="Hugenholtz P."/>
            <person name="Kyrpides N.C."/>
            <person name="Klenk H.P."/>
            <person name="Detter J.C."/>
        </authorList>
    </citation>
    <scope>NUCLEOTIDE SEQUENCE [LARGE SCALE GENOMIC DNA]</scope>
    <source>
        <strain evidence="6">DSM 16069 / KCTC 12182 / SW-125</strain>
    </source>
</reference>
<dbReference type="eggNOG" id="COG2813">
    <property type="taxonomic scope" value="Bacteria"/>
</dbReference>
<dbReference type="OrthoDB" id="29650at2"/>
<dbReference type="SUPFAM" id="SSF53335">
    <property type="entry name" value="S-adenosyl-L-methionine-dependent methyltransferases"/>
    <property type="match status" value="1"/>
</dbReference>
<feature type="domain" description="Methyltransferase small" evidence="4">
    <location>
        <begin position="27"/>
        <end position="192"/>
    </location>
</feature>
<protein>
    <submittedName>
        <fullName evidence="5">Methyltransferase small</fullName>
    </submittedName>
</protein>
<keyword evidence="2 5" id="KW-0808">Transferase</keyword>
<organism evidence="5 6">
    <name type="scientific">Kangiella koreensis (strain DSM 16069 / JCM 12317 / KCTC 12182 / SW-125)</name>
    <dbReference type="NCBI Taxonomy" id="523791"/>
    <lineage>
        <taxon>Bacteria</taxon>
        <taxon>Pseudomonadati</taxon>
        <taxon>Pseudomonadota</taxon>
        <taxon>Gammaproteobacteria</taxon>
        <taxon>Kangiellales</taxon>
        <taxon>Kangiellaceae</taxon>
        <taxon>Kangiella</taxon>
    </lineage>
</organism>
<keyword evidence="3" id="KW-0949">S-adenosyl-L-methionine</keyword>
<dbReference type="KEGG" id="kko:Kkor_0722"/>
<dbReference type="EMBL" id="CP001707">
    <property type="protein sequence ID" value="ACV26142.1"/>
    <property type="molecule type" value="Genomic_DNA"/>
</dbReference>
<dbReference type="Gene3D" id="3.40.50.150">
    <property type="entry name" value="Vaccinia Virus protein VP39"/>
    <property type="match status" value="1"/>
</dbReference>
<dbReference type="PANTHER" id="PTHR47816">
    <property type="entry name" value="RIBOSOMAL RNA SMALL SUBUNIT METHYLTRANSFERASE C"/>
    <property type="match status" value="1"/>
</dbReference>
<sequence length="197" mass="21928">MAHYTKSDIPGLKQDLQFEDTLCDFPLQFKTTWGLFSPRNIDDGTIMLLKYMDIETTDNCLDLGCGYGALGITMAKQAPQGQTLMVDKDFVAVDYANKNCELNGVTNATARLSNGFSAVTEKNFNVICSNIPAKVGNELLYIFLQDAWDRLEPGGTFYVVTITGLREFMKKAFKEIFGNYKKHKQGPAYTVASGTKE</sequence>
<dbReference type="PANTHER" id="PTHR47816:SF4">
    <property type="entry name" value="RIBOSOMAL RNA SMALL SUBUNIT METHYLTRANSFERASE C"/>
    <property type="match status" value="1"/>
</dbReference>
<dbReference type="STRING" id="523791.Kkor_0722"/>
<accession>C7RA23</accession>
<dbReference type="HOGENOM" id="CLU_018398_7_2_6"/>
<evidence type="ECO:0000256" key="1">
    <source>
        <dbReference type="ARBA" id="ARBA00022603"/>
    </source>
</evidence>
<name>C7RA23_KANKD</name>
<gene>
    <name evidence="5" type="ordered locus">Kkor_0722</name>
</gene>
<evidence type="ECO:0000259" key="4">
    <source>
        <dbReference type="Pfam" id="PF05175"/>
    </source>
</evidence>
<evidence type="ECO:0000313" key="6">
    <source>
        <dbReference type="Proteomes" id="UP000001231"/>
    </source>
</evidence>
<dbReference type="CDD" id="cd02440">
    <property type="entry name" value="AdoMet_MTases"/>
    <property type="match status" value="1"/>
</dbReference>
<evidence type="ECO:0000256" key="3">
    <source>
        <dbReference type="ARBA" id="ARBA00022691"/>
    </source>
</evidence>
<evidence type="ECO:0000256" key="2">
    <source>
        <dbReference type="ARBA" id="ARBA00022679"/>
    </source>
</evidence>
<dbReference type="AlphaFoldDB" id="C7RA23"/>
<dbReference type="InterPro" id="IPR046977">
    <property type="entry name" value="RsmC/RlmG"/>
</dbReference>
<keyword evidence="6" id="KW-1185">Reference proteome</keyword>
<dbReference type="InParanoid" id="C7RA23"/>
<dbReference type="InterPro" id="IPR007848">
    <property type="entry name" value="Small_mtfrase_dom"/>
</dbReference>
<evidence type="ECO:0000313" key="5">
    <source>
        <dbReference type="EMBL" id="ACV26142.1"/>
    </source>
</evidence>
<proteinExistence type="predicted"/>
<dbReference type="Proteomes" id="UP000001231">
    <property type="component" value="Chromosome"/>
</dbReference>